<evidence type="ECO:0000313" key="1">
    <source>
        <dbReference type="EMBL" id="CAA9348329.1"/>
    </source>
</evidence>
<reference evidence="1" key="1">
    <citation type="submission" date="2020-02" db="EMBL/GenBank/DDBJ databases">
        <authorList>
            <person name="Meier V. D."/>
        </authorList>
    </citation>
    <scope>NUCLEOTIDE SEQUENCE</scope>
    <source>
        <strain evidence="1">AVDCRST_MAG68</strain>
    </source>
</reference>
<dbReference type="AlphaFoldDB" id="A0A6J4M2R8"/>
<proteinExistence type="predicted"/>
<gene>
    <name evidence="1" type="ORF">AVDCRST_MAG68-3526</name>
</gene>
<accession>A0A6J4M2R8</accession>
<dbReference type="EMBL" id="CADCTW010000162">
    <property type="protein sequence ID" value="CAA9348329.1"/>
    <property type="molecule type" value="Genomic_DNA"/>
</dbReference>
<sequence length="129" mass="13842">MRPQAGPAFEEFERASAARRKDVHSAALAGTLTEARAALERSLAAVLGRIPYRTRRVGDLRPGRDGGHVHLAVVDDAAIAGWRRVRGQTLCGAAPGRPAADRPVTCAACFRLLDRHVDAEPDPPELGLF</sequence>
<name>A0A6J4M2R8_9BACT</name>
<organism evidence="1">
    <name type="scientific">uncultured Gemmatimonadota bacterium</name>
    <dbReference type="NCBI Taxonomy" id="203437"/>
    <lineage>
        <taxon>Bacteria</taxon>
        <taxon>Pseudomonadati</taxon>
        <taxon>Gemmatimonadota</taxon>
        <taxon>environmental samples</taxon>
    </lineage>
</organism>
<protein>
    <submittedName>
        <fullName evidence="1">Uncharacterized protein</fullName>
    </submittedName>
</protein>